<dbReference type="Proteomes" id="UP000663852">
    <property type="component" value="Unassembled WGS sequence"/>
</dbReference>
<feature type="compositionally biased region" description="Polar residues" evidence="1">
    <location>
        <begin position="1"/>
        <end position="15"/>
    </location>
</feature>
<evidence type="ECO:0000313" key="3">
    <source>
        <dbReference type="Proteomes" id="UP000663852"/>
    </source>
</evidence>
<accession>A0A813N805</accession>
<dbReference type="AlphaFoldDB" id="A0A813N805"/>
<comment type="caution">
    <text evidence="2">The sequence shown here is derived from an EMBL/GenBank/DDBJ whole genome shotgun (WGS) entry which is preliminary data.</text>
</comment>
<gene>
    <name evidence="2" type="ORF">EDS130_LOCUS1442</name>
</gene>
<reference evidence="2" key="1">
    <citation type="submission" date="2021-02" db="EMBL/GenBank/DDBJ databases">
        <authorList>
            <person name="Nowell W R."/>
        </authorList>
    </citation>
    <scope>NUCLEOTIDE SEQUENCE</scope>
</reference>
<name>A0A813N805_ADIRI</name>
<proteinExistence type="predicted"/>
<sequence>MPIKNQTNTNENRSLLNEAEAKPLIPSNRSKQNDWLTKQLKLVHDKHVRAVPGKTCRISSDSTAYRV</sequence>
<protein>
    <submittedName>
        <fullName evidence="2">Uncharacterized protein</fullName>
    </submittedName>
</protein>
<feature type="region of interest" description="Disordered" evidence="1">
    <location>
        <begin position="1"/>
        <end position="32"/>
    </location>
</feature>
<evidence type="ECO:0000256" key="1">
    <source>
        <dbReference type="SAM" id="MobiDB-lite"/>
    </source>
</evidence>
<organism evidence="2 3">
    <name type="scientific">Adineta ricciae</name>
    <name type="common">Rotifer</name>
    <dbReference type="NCBI Taxonomy" id="249248"/>
    <lineage>
        <taxon>Eukaryota</taxon>
        <taxon>Metazoa</taxon>
        <taxon>Spiralia</taxon>
        <taxon>Gnathifera</taxon>
        <taxon>Rotifera</taxon>
        <taxon>Eurotatoria</taxon>
        <taxon>Bdelloidea</taxon>
        <taxon>Adinetida</taxon>
        <taxon>Adinetidae</taxon>
        <taxon>Adineta</taxon>
    </lineage>
</organism>
<evidence type="ECO:0000313" key="2">
    <source>
        <dbReference type="EMBL" id="CAF0736046.1"/>
    </source>
</evidence>
<dbReference type="EMBL" id="CAJNOJ010000003">
    <property type="protein sequence ID" value="CAF0736046.1"/>
    <property type="molecule type" value="Genomic_DNA"/>
</dbReference>